<comment type="caution">
    <text evidence="3">The sequence shown here is derived from an EMBL/GenBank/DDBJ whole genome shotgun (WGS) entry which is preliminary data.</text>
</comment>
<feature type="region of interest" description="Disordered" evidence="1">
    <location>
        <begin position="371"/>
        <end position="403"/>
    </location>
</feature>
<name>A0ABP0H662_9DINO</name>
<protein>
    <recommendedName>
        <fullName evidence="2">AB hydrolase-1 domain-containing protein</fullName>
    </recommendedName>
</protein>
<dbReference type="Gene3D" id="3.40.50.1820">
    <property type="entry name" value="alpha/beta hydrolase"/>
    <property type="match status" value="1"/>
</dbReference>
<dbReference type="SUPFAM" id="SSF53474">
    <property type="entry name" value="alpha/beta-Hydrolases"/>
    <property type="match status" value="1"/>
</dbReference>
<feature type="compositionally biased region" description="Acidic residues" evidence="1">
    <location>
        <begin position="394"/>
        <end position="403"/>
    </location>
</feature>
<evidence type="ECO:0000259" key="2">
    <source>
        <dbReference type="Pfam" id="PF00561"/>
    </source>
</evidence>
<gene>
    <name evidence="3" type="ORF">CCMP2556_LOCUS136</name>
</gene>
<dbReference type="Pfam" id="PF00561">
    <property type="entry name" value="Abhydrolase_1"/>
    <property type="match status" value="1"/>
</dbReference>
<evidence type="ECO:0000313" key="4">
    <source>
        <dbReference type="Proteomes" id="UP001642484"/>
    </source>
</evidence>
<feature type="compositionally biased region" description="Polar residues" evidence="1">
    <location>
        <begin position="557"/>
        <end position="591"/>
    </location>
</feature>
<dbReference type="Proteomes" id="UP001642484">
    <property type="component" value="Unassembled WGS sequence"/>
</dbReference>
<dbReference type="InterPro" id="IPR000073">
    <property type="entry name" value="AB_hydrolase_1"/>
</dbReference>
<feature type="domain" description="AB hydrolase-1" evidence="2">
    <location>
        <begin position="92"/>
        <end position="180"/>
    </location>
</feature>
<accession>A0ABP0H662</accession>
<sequence>MQPRRYEISHVGGEVFTAMDEPSDRCALWGELFKEKERHFYRKELTCETVCFSIKDTFQINVRCLWQPQAKQLKHRQGPFAMLLHSLEPPLTSSWTWVKLGRPLYMKGFSVVMIDFPGFGRSKMNMDSSVALDVWAFQDWHLICQTLDELKVHSAHMIACGHACGAVLRILLRSPHSVEKEMIWYNPKFNIDELLIDMVGPPPPGGGKGWREVYRQKQVDAMERILKNTNARIWSMHDKDHLTAETIDVQSLLASVCRHAVLRHRILIQDVSPCDLCPVHMGAQLPFFFLFISKQLTQAIMEFFQKRERNGQMLLAMPRFVSNDPLIVPLGPGETWSAAHVSERNPAAKGGFATADPLKWGFSLGPKGESLMEQRRLSRSSRSGTKLAPLVPKEEEEVTPEEQDNPLIKIMRKARPQTTAASLDERGLAAPVDVYGCRAATAGAMGVAMARWRKGQDAYEQVRYTSCTQTKHPVREIQDRDEVSMLSASQEAFNLNGGKQQAGHFRLALLSKLNTRQRRFVMAHQTPEVESTAGSEIFRPSDQDEQGSDGSPRTPGSKPSRTVSRQKMQPALSQGSGDGTPQETMKRSISATALKDAVRSASRQNAIENKESMKSLPGPSSLRSKSNLSASSGGRKGPQSGAIGDLRSEKVEPLALTE</sequence>
<organism evidence="3 4">
    <name type="scientific">Durusdinium trenchii</name>
    <dbReference type="NCBI Taxonomy" id="1381693"/>
    <lineage>
        <taxon>Eukaryota</taxon>
        <taxon>Sar</taxon>
        <taxon>Alveolata</taxon>
        <taxon>Dinophyceae</taxon>
        <taxon>Suessiales</taxon>
        <taxon>Symbiodiniaceae</taxon>
        <taxon>Durusdinium</taxon>
    </lineage>
</organism>
<keyword evidence="4" id="KW-1185">Reference proteome</keyword>
<dbReference type="EMBL" id="CAXAMN010000002">
    <property type="protein sequence ID" value="CAK8985457.1"/>
    <property type="molecule type" value="Genomic_DNA"/>
</dbReference>
<feature type="compositionally biased region" description="Low complexity" evidence="1">
    <location>
        <begin position="620"/>
        <end position="633"/>
    </location>
</feature>
<evidence type="ECO:0000313" key="3">
    <source>
        <dbReference type="EMBL" id="CAK8985457.1"/>
    </source>
</evidence>
<evidence type="ECO:0000256" key="1">
    <source>
        <dbReference type="SAM" id="MobiDB-lite"/>
    </source>
</evidence>
<feature type="region of interest" description="Disordered" evidence="1">
    <location>
        <begin position="525"/>
        <end position="658"/>
    </location>
</feature>
<reference evidence="3 4" key="1">
    <citation type="submission" date="2024-02" db="EMBL/GenBank/DDBJ databases">
        <authorList>
            <person name="Chen Y."/>
            <person name="Shah S."/>
            <person name="Dougan E. K."/>
            <person name="Thang M."/>
            <person name="Chan C."/>
        </authorList>
    </citation>
    <scope>NUCLEOTIDE SEQUENCE [LARGE SCALE GENOMIC DNA]</scope>
</reference>
<proteinExistence type="predicted"/>
<dbReference type="InterPro" id="IPR029058">
    <property type="entry name" value="AB_hydrolase_fold"/>
</dbReference>